<evidence type="ECO:0000256" key="4">
    <source>
        <dbReference type="PIRSR" id="PIRSR000097-1"/>
    </source>
</evidence>
<evidence type="ECO:0000313" key="8">
    <source>
        <dbReference type="Proteomes" id="UP000187209"/>
    </source>
</evidence>
<evidence type="ECO:0000259" key="6">
    <source>
        <dbReference type="Pfam" id="PF00248"/>
    </source>
</evidence>
<dbReference type="InterPro" id="IPR020471">
    <property type="entry name" value="AKR"/>
</dbReference>
<evidence type="ECO:0000313" key="7">
    <source>
        <dbReference type="EMBL" id="OMJ91230.1"/>
    </source>
</evidence>
<dbReference type="Proteomes" id="UP000187209">
    <property type="component" value="Unassembled WGS sequence"/>
</dbReference>
<dbReference type="GO" id="GO:0016616">
    <property type="term" value="F:oxidoreductase activity, acting on the CH-OH group of donors, NAD or NADP as acceptor"/>
    <property type="evidence" value="ECO:0007669"/>
    <property type="project" value="UniProtKB-ARBA"/>
</dbReference>
<dbReference type="EMBL" id="MPUH01000086">
    <property type="protein sequence ID" value="OMJ91230.1"/>
    <property type="molecule type" value="Genomic_DNA"/>
</dbReference>
<sequence>MLSRIFKARSLEIPQIGLGTSQLRGTLCTQTLNYAISLGYKHFDTSPSYLNEHMIAISIARVNRNSLFITSKVSYGFMSHSRAQMSIHKSLDSLKTTYLDLALIEWPGVRGADRTSKINKDRRLETWQSLIEMKKKGLIKHIGVANFSKHHIEEFESSALELPEVNQIEFHPLNFNKELYNFCNEKKIQIIAHTPLARGSNGIWGLLDVKLMAIKYKVEVAQVILRWTLDKGIAVIPKSQNYEKIRKNSNLDFQLEPNDTEYLNSLNKNIYISADPTGVK</sequence>
<dbReference type="InterPro" id="IPR023210">
    <property type="entry name" value="NADP_OxRdtase_dom"/>
</dbReference>
<dbReference type="PRINTS" id="PR00069">
    <property type="entry name" value="ALDKETRDTASE"/>
</dbReference>
<dbReference type="Pfam" id="PF00248">
    <property type="entry name" value="Aldo_ket_red"/>
    <property type="match status" value="1"/>
</dbReference>
<name>A0A1R2CQI2_9CILI</name>
<dbReference type="PIRSF" id="PIRSF000097">
    <property type="entry name" value="AKR"/>
    <property type="match status" value="1"/>
</dbReference>
<evidence type="ECO:0000256" key="1">
    <source>
        <dbReference type="ARBA" id="ARBA00007905"/>
    </source>
</evidence>
<proteinExistence type="inferred from homology"/>
<keyword evidence="8" id="KW-1185">Reference proteome</keyword>
<keyword evidence="3" id="KW-0560">Oxidoreductase</keyword>
<dbReference type="CDD" id="cd19071">
    <property type="entry name" value="AKR_AKR1-5-like"/>
    <property type="match status" value="1"/>
</dbReference>
<feature type="domain" description="NADP-dependent oxidoreductase" evidence="6">
    <location>
        <begin position="16"/>
        <end position="199"/>
    </location>
</feature>
<evidence type="ECO:0000256" key="5">
    <source>
        <dbReference type="PIRSR" id="PIRSR000097-3"/>
    </source>
</evidence>
<dbReference type="SUPFAM" id="SSF51430">
    <property type="entry name" value="NAD(P)-linked oxidoreductase"/>
    <property type="match status" value="1"/>
</dbReference>
<dbReference type="AlphaFoldDB" id="A0A1R2CQI2"/>
<evidence type="ECO:0000256" key="3">
    <source>
        <dbReference type="ARBA" id="ARBA00023002"/>
    </source>
</evidence>
<dbReference type="PANTHER" id="PTHR43827:SF3">
    <property type="entry name" value="NADP-DEPENDENT OXIDOREDUCTASE DOMAIN-CONTAINING PROTEIN"/>
    <property type="match status" value="1"/>
</dbReference>
<feature type="site" description="Lowers pKa of active site Tyr" evidence="5">
    <location>
        <position position="72"/>
    </location>
</feature>
<dbReference type="InterPro" id="IPR036812">
    <property type="entry name" value="NAD(P)_OxRdtase_dom_sf"/>
</dbReference>
<dbReference type="OrthoDB" id="416253at2759"/>
<dbReference type="Gene3D" id="3.20.20.100">
    <property type="entry name" value="NADP-dependent oxidoreductase domain"/>
    <property type="match status" value="1"/>
</dbReference>
<comment type="caution">
    <text evidence="7">The sequence shown here is derived from an EMBL/GenBank/DDBJ whole genome shotgun (WGS) entry which is preliminary data.</text>
</comment>
<reference evidence="7 8" key="1">
    <citation type="submission" date="2016-11" db="EMBL/GenBank/DDBJ databases">
        <title>The macronuclear genome of Stentor coeruleus: a giant cell with tiny introns.</title>
        <authorList>
            <person name="Slabodnick M."/>
            <person name="Ruby J.G."/>
            <person name="Reiff S.B."/>
            <person name="Swart E.C."/>
            <person name="Gosai S."/>
            <person name="Prabakaran S."/>
            <person name="Witkowska E."/>
            <person name="Larue G.E."/>
            <person name="Fisher S."/>
            <person name="Freeman R.M."/>
            <person name="Gunawardena J."/>
            <person name="Chu W."/>
            <person name="Stover N.A."/>
            <person name="Gregory B.D."/>
            <person name="Nowacki M."/>
            <person name="Derisi J."/>
            <person name="Roy S.W."/>
            <person name="Marshall W.F."/>
            <person name="Sood P."/>
        </authorList>
    </citation>
    <scope>NUCLEOTIDE SEQUENCE [LARGE SCALE GENOMIC DNA]</scope>
    <source>
        <strain evidence="7">WM001</strain>
    </source>
</reference>
<accession>A0A1R2CQI2</accession>
<organism evidence="7 8">
    <name type="scientific">Stentor coeruleus</name>
    <dbReference type="NCBI Taxonomy" id="5963"/>
    <lineage>
        <taxon>Eukaryota</taxon>
        <taxon>Sar</taxon>
        <taxon>Alveolata</taxon>
        <taxon>Ciliophora</taxon>
        <taxon>Postciliodesmatophora</taxon>
        <taxon>Heterotrichea</taxon>
        <taxon>Heterotrichida</taxon>
        <taxon>Stentoridae</taxon>
        <taxon>Stentor</taxon>
    </lineage>
</organism>
<gene>
    <name evidence="7" type="ORF">SteCoe_6301</name>
</gene>
<comment type="similarity">
    <text evidence="1">Belongs to the aldo/keto reductase family.</text>
</comment>
<dbReference type="PANTHER" id="PTHR43827">
    <property type="entry name" value="2,5-DIKETO-D-GLUCONIC ACID REDUCTASE"/>
    <property type="match status" value="1"/>
</dbReference>
<evidence type="ECO:0000256" key="2">
    <source>
        <dbReference type="ARBA" id="ARBA00022857"/>
    </source>
</evidence>
<feature type="active site" description="Proton donor" evidence="4">
    <location>
        <position position="49"/>
    </location>
</feature>
<protein>
    <recommendedName>
        <fullName evidence="6">NADP-dependent oxidoreductase domain-containing protein</fullName>
    </recommendedName>
</protein>
<keyword evidence="2" id="KW-0521">NADP</keyword>